<dbReference type="AlphaFoldDB" id="A0A1I2ZJK8"/>
<evidence type="ECO:0000313" key="1">
    <source>
        <dbReference type="EMBL" id="SFH38052.1"/>
    </source>
</evidence>
<organism evidence="1 2">
    <name type="scientific">Desulfotruncus arcticus DSM 17038</name>
    <dbReference type="NCBI Taxonomy" id="1121424"/>
    <lineage>
        <taxon>Bacteria</taxon>
        <taxon>Bacillati</taxon>
        <taxon>Bacillota</taxon>
        <taxon>Clostridia</taxon>
        <taxon>Eubacteriales</taxon>
        <taxon>Desulfallaceae</taxon>
        <taxon>Desulfotruncus</taxon>
    </lineage>
</organism>
<proteinExistence type="predicted"/>
<accession>A0A1I2ZJK8</accession>
<dbReference type="EMBL" id="FOOX01000030">
    <property type="protein sequence ID" value="SFH38052.1"/>
    <property type="molecule type" value="Genomic_DNA"/>
</dbReference>
<reference evidence="2" key="1">
    <citation type="submission" date="2016-10" db="EMBL/GenBank/DDBJ databases">
        <authorList>
            <person name="Varghese N."/>
            <person name="Submissions S."/>
        </authorList>
    </citation>
    <scope>NUCLEOTIDE SEQUENCE [LARGE SCALE GENOMIC DNA]</scope>
    <source>
        <strain evidence="2">DSM 17038</strain>
    </source>
</reference>
<protein>
    <submittedName>
        <fullName evidence="1">Uncharacterized protein</fullName>
    </submittedName>
</protein>
<keyword evidence="2" id="KW-1185">Reference proteome</keyword>
<gene>
    <name evidence="1" type="ORF">SAMN05660649_04978</name>
</gene>
<sequence length="41" mass="4738">MKGGIHLTEELINEILESIGLEKIEYELEKIEYESEETEGV</sequence>
<dbReference type="Proteomes" id="UP000199337">
    <property type="component" value="Unassembled WGS sequence"/>
</dbReference>
<name>A0A1I2ZJK8_9FIRM</name>
<dbReference type="STRING" id="341036.SAMN05660649_04978"/>
<evidence type="ECO:0000313" key="2">
    <source>
        <dbReference type="Proteomes" id="UP000199337"/>
    </source>
</evidence>